<accession>A0A0G2HLC2</accession>
<dbReference type="InterPro" id="IPR000717">
    <property type="entry name" value="PCI_dom"/>
</dbReference>
<dbReference type="EMBL" id="LCWF01000005">
    <property type="protein sequence ID" value="KKY29115.1"/>
    <property type="molecule type" value="Genomic_DNA"/>
</dbReference>
<evidence type="ECO:0000256" key="4">
    <source>
        <dbReference type="ARBA" id="ARBA00022917"/>
    </source>
</evidence>
<dbReference type="HAMAP" id="MF_03012">
    <property type="entry name" value="eIF3m"/>
    <property type="match status" value="1"/>
</dbReference>
<protein>
    <recommendedName>
        <fullName evidence="5">Eukaryotic translation initiation factor 3 subunit M</fullName>
        <shortName evidence="5">eIF3m</shortName>
    </recommendedName>
</protein>
<dbReference type="GO" id="GO:0001732">
    <property type="term" value="P:formation of cytoplasmic translation initiation complex"/>
    <property type="evidence" value="ECO:0007669"/>
    <property type="project" value="UniProtKB-UniRule"/>
</dbReference>
<evidence type="ECO:0000256" key="2">
    <source>
        <dbReference type="ARBA" id="ARBA00022490"/>
    </source>
</evidence>
<dbReference type="PANTHER" id="PTHR15350">
    <property type="entry name" value="COP9 SIGNALOSOME COMPLEX SUBUNIT 7/DENDRITIC CELL PROTEIN GA17"/>
    <property type="match status" value="1"/>
</dbReference>
<comment type="function">
    <text evidence="5">Component of the eukaryotic translation initiation factor 3 (eIF-3) complex, which is involved in protein synthesis of a specialized repertoire of mRNAs and, together with other initiation factors, stimulates binding of mRNA and methionyl-tRNAi to the 40S ribosome. The eIF-3 complex specifically targets and initiates translation of a subset of mRNAs involved in cell proliferation.</text>
</comment>
<dbReference type="GO" id="GO:0071541">
    <property type="term" value="C:eukaryotic translation initiation factor 3 complex, eIF3m"/>
    <property type="evidence" value="ECO:0007669"/>
    <property type="project" value="UniProtKB-UniRule"/>
</dbReference>
<dbReference type="Proteomes" id="UP000053317">
    <property type="component" value="Unassembled WGS sequence"/>
</dbReference>
<dbReference type="GO" id="GO:0003743">
    <property type="term" value="F:translation initiation factor activity"/>
    <property type="evidence" value="ECO:0007669"/>
    <property type="project" value="UniProtKB-UniRule"/>
</dbReference>
<evidence type="ECO:0000256" key="1">
    <source>
        <dbReference type="ARBA" id="ARBA00008482"/>
    </source>
</evidence>
<keyword evidence="4 5" id="KW-0648">Protein biosynthesis</keyword>
<feature type="compositionally biased region" description="Basic and acidic residues" evidence="6">
    <location>
        <begin position="444"/>
        <end position="459"/>
    </location>
</feature>
<dbReference type="InterPro" id="IPR045237">
    <property type="entry name" value="COPS7/eIF3m"/>
</dbReference>
<dbReference type="PROSITE" id="PS50250">
    <property type="entry name" value="PCI"/>
    <property type="match status" value="1"/>
</dbReference>
<dbReference type="SUPFAM" id="SSF48371">
    <property type="entry name" value="ARM repeat"/>
    <property type="match status" value="1"/>
</dbReference>
<dbReference type="Pfam" id="PF01399">
    <property type="entry name" value="PCI"/>
    <property type="match status" value="1"/>
</dbReference>
<comment type="similarity">
    <text evidence="1">Belongs to the CSN7/EIF3M family. CSN7 subfamily.</text>
</comment>
<dbReference type="PANTHER" id="PTHR15350:SF2">
    <property type="entry name" value="EUKARYOTIC TRANSLATION INITIATION FACTOR 3 SUBUNIT M"/>
    <property type="match status" value="1"/>
</dbReference>
<dbReference type="AlphaFoldDB" id="A0A0G2HLC2"/>
<comment type="similarity">
    <text evidence="5">Belongs to the eIF-3 subunit M family.</text>
</comment>
<dbReference type="GO" id="GO:0016282">
    <property type="term" value="C:eukaryotic 43S preinitiation complex"/>
    <property type="evidence" value="ECO:0007669"/>
    <property type="project" value="UniProtKB-UniRule"/>
</dbReference>
<comment type="subunit">
    <text evidence="5">Component of the eukaryotic translation initiation factor 3 (eIF-3) complex.</text>
</comment>
<comment type="subcellular location">
    <subcellularLocation>
        <location evidence="5">Cytoplasm</location>
    </subcellularLocation>
</comment>
<feature type="domain" description="PCI" evidence="7">
    <location>
        <begin position="218"/>
        <end position="386"/>
    </location>
</feature>
<evidence type="ECO:0000256" key="3">
    <source>
        <dbReference type="ARBA" id="ARBA00022540"/>
    </source>
</evidence>
<dbReference type="InterPro" id="IPR027528">
    <property type="entry name" value="eIF3m"/>
</dbReference>
<evidence type="ECO:0000259" key="7">
    <source>
        <dbReference type="PROSITE" id="PS50250"/>
    </source>
</evidence>
<dbReference type="InterPro" id="IPR016024">
    <property type="entry name" value="ARM-type_fold"/>
</dbReference>
<dbReference type="GO" id="GO:0033290">
    <property type="term" value="C:eukaryotic 48S preinitiation complex"/>
    <property type="evidence" value="ECO:0007669"/>
    <property type="project" value="UniProtKB-UniRule"/>
</dbReference>
<keyword evidence="3 5" id="KW-0396">Initiation factor</keyword>
<dbReference type="InterPro" id="IPR040750">
    <property type="entry name" value="eIF3m_C_helix"/>
</dbReference>
<feature type="region of interest" description="Disordered" evidence="6">
    <location>
        <begin position="426"/>
        <end position="466"/>
    </location>
</feature>
<evidence type="ECO:0000313" key="8">
    <source>
        <dbReference type="EMBL" id="KKY29115.1"/>
    </source>
</evidence>
<dbReference type="OrthoDB" id="10267031at2759"/>
<reference evidence="8 9" key="1">
    <citation type="submission" date="2015-05" db="EMBL/GenBank/DDBJ databases">
        <title>Distinctive expansion of gene families associated with plant cell wall degradation and secondary metabolism in the genomes of grapevine trunk pathogens.</title>
        <authorList>
            <person name="Lawrence D.P."/>
            <person name="Travadon R."/>
            <person name="Rolshausen P.E."/>
            <person name="Baumgartner K."/>
        </authorList>
    </citation>
    <scope>NUCLEOTIDE SEQUENCE [LARGE SCALE GENOMIC DNA]</scope>
    <source>
        <strain evidence="8">UCRPC4</strain>
    </source>
</reference>
<gene>
    <name evidence="8" type="ORF">UCRPC4_g00147</name>
</gene>
<feature type="compositionally biased region" description="Low complexity" evidence="6">
    <location>
        <begin position="428"/>
        <end position="438"/>
    </location>
</feature>
<evidence type="ECO:0000256" key="5">
    <source>
        <dbReference type="HAMAP-Rule" id="MF_03012"/>
    </source>
</evidence>
<proteinExistence type="inferred from homology"/>
<reference evidence="8 9" key="2">
    <citation type="submission" date="2015-05" db="EMBL/GenBank/DDBJ databases">
        <authorList>
            <person name="Morales-Cruz A."/>
            <person name="Amrine K.C."/>
            <person name="Cantu D."/>
        </authorList>
    </citation>
    <scope>NUCLEOTIDE SEQUENCE [LARGE SCALE GENOMIC DNA]</scope>
    <source>
        <strain evidence="8">UCRPC4</strain>
    </source>
</reference>
<keyword evidence="9" id="KW-1185">Reference proteome</keyword>
<dbReference type="SMART" id="SM00088">
    <property type="entry name" value="PINT"/>
    <property type="match status" value="1"/>
</dbReference>
<organism evidence="8 9">
    <name type="scientific">Phaeomoniella chlamydospora</name>
    <name type="common">Phaeoacremonium chlamydosporum</name>
    <dbReference type="NCBI Taxonomy" id="158046"/>
    <lineage>
        <taxon>Eukaryota</taxon>
        <taxon>Fungi</taxon>
        <taxon>Dikarya</taxon>
        <taxon>Ascomycota</taxon>
        <taxon>Pezizomycotina</taxon>
        <taxon>Eurotiomycetes</taxon>
        <taxon>Chaetothyriomycetidae</taxon>
        <taxon>Phaeomoniellales</taxon>
        <taxon>Phaeomoniellaceae</taxon>
        <taxon>Phaeomoniella</taxon>
    </lineage>
</organism>
<evidence type="ECO:0000256" key="6">
    <source>
        <dbReference type="SAM" id="MobiDB-lite"/>
    </source>
</evidence>
<comment type="caution">
    <text evidence="8">The sequence shown here is derived from an EMBL/GenBank/DDBJ whole genome shotgun (WGS) entry which is preliminary data.</text>
</comment>
<evidence type="ECO:0000313" key="9">
    <source>
        <dbReference type="Proteomes" id="UP000053317"/>
    </source>
</evidence>
<sequence>MPAPTNTLLIEGSFVELAEELAQYIDTINKVEDDSGLKSEIAPVLQQIRDVEQPEGEQNAAPNPAHQDTVIKLRDEALKKLVAASSVLNAALEKEFTAAYNLLIYLVNQSPQLQMFLPRICQHLSQPVTGSPQFGASLAIQVLTTLFNTLHPSSQNRYHVFLALLNVIRSNSSAQAFDSLTPQLVANVPKWLSMWNLDEEDTRSLYLSIADVAQVSGDKTMAYEYILKALDTIPADSASETDSRELAVRAISTALINPTVFDFNTLTSSDAIQALRKSDSSLFELLEIFASADYADYADFLETTSLDSIDLASSAEALTNKIRLLSLASLAAGASNRSLPYSVIASALQVPSEDVEMWVIDTIRAGLVEGKLSQSKQEFLVQRATYRVFGEKQWREIQGRLMVWRRSLEGVLGVITSEKEKFLREQAAEAAGQGQGQAPSNGYNDRRQGRGQRQPREQAADFVNGD</sequence>
<name>A0A0G2HLC2_PHACM</name>
<keyword evidence="2 5" id="KW-0963">Cytoplasm</keyword>
<dbReference type="Pfam" id="PF18005">
    <property type="entry name" value="eIF3m_C_helix"/>
    <property type="match status" value="1"/>
</dbReference>